<dbReference type="CDD" id="cd17535">
    <property type="entry name" value="REC_NarL-like"/>
    <property type="match status" value="1"/>
</dbReference>
<dbReference type="PROSITE" id="PS50110">
    <property type="entry name" value="RESPONSE_REGULATORY"/>
    <property type="match status" value="1"/>
</dbReference>
<gene>
    <name evidence="6" type="ORF">C7435_2464</name>
</gene>
<evidence type="ECO:0000256" key="3">
    <source>
        <dbReference type="PROSITE-ProRule" id="PRU00169"/>
    </source>
</evidence>
<dbReference type="InterPro" id="IPR011006">
    <property type="entry name" value="CheY-like_superfamily"/>
</dbReference>
<feature type="domain" description="HTH luxR-type" evidence="4">
    <location>
        <begin position="152"/>
        <end position="217"/>
    </location>
</feature>
<dbReference type="Pfam" id="PF00196">
    <property type="entry name" value="GerE"/>
    <property type="match status" value="1"/>
</dbReference>
<reference evidence="6 7" key="1">
    <citation type="submission" date="2018-10" db="EMBL/GenBank/DDBJ databases">
        <title>Genomic Encyclopedia of Type Strains, Phase IV (KMG-IV): sequencing the most valuable type-strain genomes for metagenomic binning, comparative biology and taxonomic classification.</title>
        <authorList>
            <person name="Goeker M."/>
        </authorList>
    </citation>
    <scope>NUCLEOTIDE SEQUENCE [LARGE SCALE GENOMIC DNA]</scope>
    <source>
        <strain evidence="6 7">DSM 4734</strain>
    </source>
</reference>
<dbReference type="Proteomes" id="UP000273675">
    <property type="component" value="Unassembled WGS sequence"/>
</dbReference>
<dbReference type="SMART" id="SM00448">
    <property type="entry name" value="REC"/>
    <property type="match status" value="1"/>
</dbReference>
<dbReference type="RefSeq" id="WP_121211815.1">
    <property type="nucleotide sequence ID" value="NZ_RBIM01000005.1"/>
</dbReference>
<dbReference type="GO" id="GO:0003677">
    <property type="term" value="F:DNA binding"/>
    <property type="evidence" value="ECO:0007669"/>
    <property type="project" value="UniProtKB-KW"/>
</dbReference>
<keyword evidence="2" id="KW-0238">DNA-binding</keyword>
<evidence type="ECO:0000313" key="7">
    <source>
        <dbReference type="Proteomes" id="UP000273675"/>
    </source>
</evidence>
<evidence type="ECO:0000259" key="4">
    <source>
        <dbReference type="PROSITE" id="PS50043"/>
    </source>
</evidence>
<keyword evidence="1 3" id="KW-0597">Phosphoprotein</keyword>
<dbReference type="Gene3D" id="3.40.50.2300">
    <property type="match status" value="1"/>
</dbReference>
<sequence>MNVGERRIALVDDHRMFADGFGVLLASLRPDYQVRTFDEPIAFLRLVETAEAFDLVILDLVMRSMNGLAVLAAMRERKCRAPVLIISGIGTEPPLAEMRALGARGFVHKTADTETLVAATDAILAGRSFFPTVSAAGGEDGDGTDGFDDLPLTDGLPSLAPRQLEILHLIGRGETNKMIAVALNISENTVKSHLRAIFEALGVHTRTACVRKAQALGLI</sequence>
<dbReference type="InterPro" id="IPR051015">
    <property type="entry name" value="EvgA-like"/>
</dbReference>
<dbReference type="InterPro" id="IPR036388">
    <property type="entry name" value="WH-like_DNA-bd_sf"/>
</dbReference>
<dbReference type="SUPFAM" id="SSF46894">
    <property type="entry name" value="C-terminal effector domain of the bipartite response regulators"/>
    <property type="match status" value="1"/>
</dbReference>
<dbReference type="PANTHER" id="PTHR45566">
    <property type="entry name" value="HTH-TYPE TRANSCRIPTIONAL REGULATOR YHJB-RELATED"/>
    <property type="match status" value="1"/>
</dbReference>
<feature type="modified residue" description="4-aspartylphosphate" evidence="3">
    <location>
        <position position="59"/>
    </location>
</feature>
<dbReference type="InterPro" id="IPR016032">
    <property type="entry name" value="Sig_transdc_resp-reg_C-effctor"/>
</dbReference>
<organism evidence="6 7">
    <name type="scientific">Maricaulis maris</name>
    <dbReference type="NCBI Taxonomy" id="74318"/>
    <lineage>
        <taxon>Bacteria</taxon>
        <taxon>Pseudomonadati</taxon>
        <taxon>Pseudomonadota</taxon>
        <taxon>Alphaproteobacteria</taxon>
        <taxon>Maricaulales</taxon>
        <taxon>Maricaulaceae</taxon>
        <taxon>Maricaulis</taxon>
    </lineage>
</organism>
<dbReference type="EMBL" id="RBIM01000005">
    <property type="protein sequence ID" value="RKQ96212.1"/>
    <property type="molecule type" value="Genomic_DNA"/>
</dbReference>
<evidence type="ECO:0000256" key="2">
    <source>
        <dbReference type="ARBA" id="ARBA00023125"/>
    </source>
</evidence>
<dbReference type="PROSITE" id="PS50043">
    <property type="entry name" value="HTH_LUXR_2"/>
    <property type="match status" value="1"/>
</dbReference>
<protein>
    <submittedName>
        <fullName evidence="6">LuxR family two component transcriptional regulator</fullName>
    </submittedName>
</protein>
<dbReference type="CDD" id="cd06170">
    <property type="entry name" value="LuxR_C_like"/>
    <property type="match status" value="1"/>
</dbReference>
<dbReference type="SMART" id="SM00421">
    <property type="entry name" value="HTH_LUXR"/>
    <property type="match status" value="1"/>
</dbReference>
<dbReference type="InterPro" id="IPR001789">
    <property type="entry name" value="Sig_transdc_resp-reg_receiver"/>
</dbReference>
<dbReference type="PRINTS" id="PR00038">
    <property type="entry name" value="HTHLUXR"/>
</dbReference>
<dbReference type="GO" id="GO:0000160">
    <property type="term" value="P:phosphorelay signal transduction system"/>
    <property type="evidence" value="ECO:0007669"/>
    <property type="project" value="InterPro"/>
</dbReference>
<dbReference type="Gene3D" id="1.10.10.10">
    <property type="entry name" value="Winged helix-like DNA-binding domain superfamily/Winged helix DNA-binding domain"/>
    <property type="match status" value="1"/>
</dbReference>
<name>A0A495D5V5_9PROT</name>
<dbReference type="GO" id="GO:0006355">
    <property type="term" value="P:regulation of DNA-templated transcription"/>
    <property type="evidence" value="ECO:0007669"/>
    <property type="project" value="InterPro"/>
</dbReference>
<dbReference type="InterPro" id="IPR000792">
    <property type="entry name" value="Tscrpt_reg_LuxR_C"/>
</dbReference>
<evidence type="ECO:0000313" key="6">
    <source>
        <dbReference type="EMBL" id="RKQ96212.1"/>
    </source>
</evidence>
<comment type="caution">
    <text evidence="6">The sequence shown here is derived from an EMBL/GenBank/DDBJ whole genome shotgun (WGS) entry which is preliminary data.</text>
</comment>
<dbReference type="InterPro" id="IPR058245">
    <property type="entry name" value="NreC/VraR/RcsB-like_REC"/>
</dbReference>
<dbReference type="AlphaFoldDB" id="A0A495D5V5"/>
<evidence type="ECO:0000256" key="1">
    <source>
        <dbReference type="ARBA" id="ARBA00022553"/>
    </source>
</evidence>
<dbReference type="PANTHER" id="PTHR45566:SF2">
    <property type="entry name" value="NARL SUBFAMILY"/>
    <property type="match status" value="1"/>
</dbReference>
<evidence type="ECO:0000259" key="5">
    <source>
        <dbReference type="PROSITE" id="PS50110"/>
    </source>
</evidence>
<dbReference type="Pfam" id="PF00072">
    <property type="entry name" value="Response_reg"/>
    <property type="match status" value="1"/>
</dbReference>
<feature type="domain" description="Response regulatory" evidence="5">
    <location>
        <begin position="7"/>
        <end position="124"/>
    </location>
</feature>
<dbReference type="SUPFAM" id="SSF52172">
    <property type="entry name" value="CheY-like"/>
    <property type="match status" value="1"/>
</dbReference>
<accession>A0A495D5V5</accession>
<proteinExistence type="predicted"/>